<dbReference type="Proteomes" id="UP000655940">
    <property type="component" value="Unassembled WGS sequence"/>
</dbReference>
<dbReference type="EMBL" id="JACZEI010000004">
    <property type="protein sequence ID" value="MBE0329821.1"/>
    <property type="molecule type" value="Genomic_DNA"/>
</dbReference>
<accession>A0AAP1QWA7</accession>
<dbReference type="AlphaFoldDB" id="A0AAP1QWA7"/>
<evidence type="ECO:0000313" key="2">
    <source>
        <dbReference type="Proteomes" id="UP000655940"/>
    </source>
</evidence>
<gene>
    <name evidence="1" type="ORF">IHV20_06590</name>
</gene>
<name>A0AAP1QWA7_ACIBA</name>
<proteinExistence type="predicted"/>
<reference evidence="1" key="1">
    <citation type="submission" date="2020-09" db="EMBL/GenBank/DDBJ databases">
        <title>Distribution of Beta-Lactamase Producing Gram-Negative Bacterial Isolates in Isabela River of Santo Domingo, Dominican Republic.</title>
        <authorList>
            <person name="Calderon V."/>
            <person name="Bonnelly R."/>
            <person name="Del Rosario C."/>
            <person name="Duarte A."/>
            <person name="Barauna R."/>
            <person name="Juca Ramos R.T."/>
            <person name="Perdomo O.P."/>
            <person name="Rodriguez De Francisco L.E."/>
            <person name="Franco De Los Santos E.F."/>
        </authorList>
    </citation>
    <scope>NUCLEOTIDE SEQUENCE</scope>
    <source>
        <strain evidence="1">INTEC_BI15</strain>
    </source>
</reference>
<evidence type="ECO:0000313" key="1">
    <source>
        <dbReference type="EMBL" id="MBE0329821.1"/>
    </source>
</evidence>
<dbReference type="RefSeq" id="WP_002055270.1">
    <property type="nucleotide sequence ID" value="NZ_CAUZCA010000007.1"/>
</dbReference>
<protein>
    <submittedName>
        <fullName evidence="1">Uncharacterized protein</fullName>
    </submittedName>
</protein>
<organism evidence="1 2">
    <name type="scientific">Acinetobacter baumannii</name>
    <dbReference type="NCBI Taxonomy" id="470"/>
    <lineage>
        <taxon>Bacteria</taxon>
        <taxon>Pseudomonadati</taxon>
        <taxon>Pseudomonadota</taxon>
        <taxon>Gammaproteobacteria</taxon>
        <taxon>Moraxellales</taxon>
        <taxon>Moraxellaceae</taxon>
        <taxon>Acinetobacter</taxon>
        <taxon>Acinetobacter calcoaceticus/baumannii complex</taxon>
    </lineage>
</organism>
<comment type="caution">
    <text evidence="1">The sequence shown here is derived from an EMBL/GenBank/DDBJ whole genome shotgun (WGS) entry which is preliminary data.</text>
</comment>
<sequence length="210" mass="24434">MSVAENFSNLLPNYLSDATREKLEINLKDFSANEKITQDPFTPFKNDFFLQGDIIVNVPYPNWDNGFFKTVPAPRCIILSNTCDIDERNSRAIPMDCLLAPILSVEKYEKLMLNNGVGEDRVQQFISNVKRYKITNLFHLPINEDGEYEPHGKGYIVALDKAFSLPRNVLNINQHLKSLNQFFSYLFTFHLSIHFCRFHDKVDRNENKCY</sequence>